<dbReference type="InParanoid" id="A0A1S3FI85"/>
<dbReference type="KEGG" id="dord:105988978"/>
<evidence type="ECO:0000256" key="4">
    <source>
        <dbReference type="ARBA" id="ARBA00022525"/>
    </source>
</evidence>
<evidence type="ECO:0000256" key="7">
    <source>
        <dbReference type="RuleBase" id="RU000436"/>
    </source>
</evidence>
<name>A0A1S3FI85_DIPOR</name>
<evidence type="ECO:0000313" key="10">
    <source>
        <dbReference type="RefSeq" id="XP_012876221.1"/>
    </source>
</evidence>
<dbReference type="AlphaFoldDB" id="A0A1S3FI85"/>
<keyword evidence="8" id="KW-0732">Signal</keyword>
<gene>
    <name evidence="10" type="primary">LOC105988978</name>
</gene>
<accession>A0A1S3FI85</accession>
<dbReference type="RefSeq" id="XP_012876221.1">
    <property type="nucleotide sequence ID" value="XM_013020767.1"/>
</dbReference>
<evidence type="ECO:0000256" key="1">
    <source>
        <dbReference type="ARBA" id="ARBA00004613"/>
    </source>
</evidence>
<dbReference type="GO" id="GO:0051607">
    <property type="term" value="P:defense response to virus"/>
    <property type="evidence" value="ECO:0007669"/>
    <property type="project" value="UniProtKB-KW"/>
</dbReference>
<feature type="signal peptide" evidence="8">
    <location>
        <begin position="1"/>
        <end position="22"/>
    </location>
</feature>
<reference evidence="10" key="1">
    <citation type="submission" date="2025-08" db="UniProtKB">
        <authorList>
            <consortium name="RefSeq"/>
        </authorList>
    </citation>
    <scope>IDENTIFICATION</scope>
    <source>
        <tissue evidence="10">Kidney</tissue>
    </source>
</reference>
<dbReference type="SMART" id="SM00076">
    <property type="entry name" value="IFabd"/>
    <property type="match status" value="1"/>
</dbReference>
<dbReference type="GO" id="GO:0005125">
    <property type="term" value="F:cytokine activity"/>
    <property type="evidence" value="ECO:0007669"/>
    <property type="project" value="UniProtKB-KW"/>
</dbReference>
<dbReference type="InterPro" id="IPR000471">
    <property type="entry name" value="Interferon_alpha/beta/delta"/>
</dbReference>
<evidence type="ECO:0000256" key="6">
    <source>
        <dbReference type="ARBA" id="ARBA00023157"/>
    </source>
</evidence>
<evidence type="ECO:0000256" key="8">
    <source>
        <dbReference type="SAM" id="SignalP"/>
    </source>
</evidence>
<dbReference type="Gene3D" id="1.20.1250.10">
    <property type="match status" value="1"/>
</dbReference>
<keyword evidence="3 7" id="KW-0202">Cytokine</keyword>
<proteinExistence type="inferred from homology"/>
<organism evidence="9 10">
    <name type="scientific">Dipodomys ordii</name>
    <name type="common">Ord's kangaroo rat</name>
    <dbReference type="NCBI Taxonomy" id="10020"/>
    <lineage>
        <taxon>Eukaryota</taxon>
        <taxon>Metazoa</taxon>
        <taxon>Chordata</taxon>
        <taxon>Craniata</taxon>
        <taxon>Vertebrata</taxon>
        <taxon>Euteleostomi</taxon>
        <taxon>Mammalia</taxon>
        <taxon>Eutheria</taxon>
        <taxon>Euarchontoglires</taxon>
        <taxon>Glires</taxon>
        <taxon>Rodentia</taxon>
        <taxon>Castorimorpha</taxon>
        <taxon>Heteromyidae</taxon>
        <taxon>Dipodomyinae</taxon>
        <taxon>Dipodomys</taxon>
    </lineage>
</organism>
<dbReference type="GO" id="GO:0005126">
    <property type="term" value="F:cytokine receptor binding"/>
    <property type="evidence" value="ECO:0007669"/>
    <property type="project" value="InterPro"/>
</dbReference>
<keyword evidence="6" id="KW-1015">Disulfide bond</keyword>
<evidence type="ECO:0000256" key="5">
    <source>
        <dbReference type="ARBA" id="ARBA00023118"/>
    </source>
</evidence>
<dbReference type="Pfam" id="PF00143">
    <property type="entry name" value="Interferon"/>
    <property type="match status" value="1"/>
</dbReference>
<dbReference type="PANTHER" id="PTHR11691">
    <property type="entry name" value="TYPE I INTERFERON"/>
    <property type="match status" value="1"/>
</dbReference>
<keyword evidence="9" id="KW-1185">Reference proteome</keyword>
<protein>
    <submittedName>
        <fullName evidence="10">Interferon alpha-2-like</fullName>
    </submittedName>
</protein>
<dbReference type="GO" id="GO:0005615">
    <property type="term" value="C:extracellular space"/>
    <property type="evidence" value="ECO:0007669"/>
    <property type="project" value="UniProtKB-KW"/>
</dbReference>
<dbReference type="InterPro" id="IPR009079">
    <property type="entry name" value="4_helix_cytokine-like_core"/>
</dbReference>
<comment type="similarity">
    <text evidence="2 7">Belongs to the alpha/beta interferon family.</text>
</comment>
<sequence>MVQPHLLLTALMLCSSPACSPGSPVPWSPGHQLKEILRLLVQLQMTPSHKCLDDNRPEFRLTIQKTEATCVNQLMLQHIFNLFKTQEARAAWDTQVLKELLSRLAESLEPLVKSREEPVFCTQPRLALLKYFRSRFCYLQKEQYSSCAWEIVREDVRKSLSHISDFHTEVSN</sequence>
<dbReference type="GeneID" id="105988978"/>
<dbReference type="OrthoDB" id="9794640at2759"/>
<evidence type="ECO:0000313" key="9">
    <source>
        <dbReference type="Proteomes" id="UP000081671"/>
    </source>
</evidence>
<keyword evidence="5 7" id="KW-0051">Antiviral defense</keyword>
<dbReference type="SUPFAM" id="SSF47266">
    <property type="entry name" value="4-helical cytokines"/>
    <property type="match status" value="1"/>
</dbReference>
<dbReference type="FunCoup" id="A0A1S3FI85">
    <property type="interactions" value="102"/>
</dbReference>
<dbReference type="PRINTS" id="PR00266">
    <property type="entry name" value="INTERFERONAB"/>
</dbReference>
<dbReference type="PANTHER" id="PTHR11691:SF61">
    <property type="entry name" value="INTERFERON-DELTA-4"/>
    <property type="match status" value="1"/>
</dbReference>
<dbReference type="Proteomes" id="UP000081671">
    <property type="component" value="Unplaced"/>
</dbReference>
<keyword evidence="4" id="KW-0964">Secreted</keyword>
<evidence type="ECO:0000256" key="2">
    <source>
        <dbReference type="ARBA" id="ARBA00011033"/>
    </source>
</evidence>
<comment type="subcellular location">
    <subcellularLocation>
        <location evidence="1">Secreted</location>
    </subcellularLocation>
</comment>
<feature type="chain" id="PRO_5010255414" evidence="8">
    <location>
        <begin position="23"/>
        <end position="172"/>
    </location>
</feature>
<evidence type="ECO:0000256" key="3">
    <source>
        <dbReference type="ARBA" id="ARBA00022514"/>
    </source>
</evidence>